<evidence type="ECO:0000313" key="2">
    <source>
        <dbReference type="EMBL" id="KAF9471962.1"/>
    </source>
</evidence>
<keyword evidence="3" id="KW-1185">Reference proteome</keyword>
<evidence type="ECO:0000259" key="1">
    <source>
        <dbReference type="Pfam" id="PF26138"/>
    </source>
</evidence>
<accession>A0A9P5YLD4</accession>
<evidence type="ECO:0000313" key="3">
    <source>
        <dbReference type="Proteomes" id="UP000807469"/>
    </source>
</evidence>
<dbReference type="InterPro" id="IPR058353">
    <property type="entry name" value="DUF8040"/>
</dbReference>
<dbReference type="Proteomes" id="UP000807469">
    <property type="component" value="Unassembled WGS sequence"/>
</dbReference>
<gene>
    <name evidence="2" type="ORF">BDN70DRAFT_763492</name>
</gene>
<dbReference type="AlphaFoldDB" id="A0A9P5YLD4"/>
<dbReference type="Pfam" id="PF26138">
    <property type="entry name" value="DUF8040"/>
    <property type="match status" value="1"/>
</dbReference>
<reference evidence="2" key="1">
    <citation type="submission" date="2020-11" db="EMBL/GenBank/DDBJ databases">
        <authorList>
            <consortium name="DOE Joint Genome Institute"/>
            <person name="Ahrendt S."/>
            <person name="Riley R."/>
            <person name="Andreopoulos W."/>
            <person name="Labutti K."/>
            <person name="Pangilinan J."/>
            <person name="Ruiz-Duenas F.J."/>
            <person name="Barrasa J.M."/>
            <person name="Sanchez-Garcia M."/>
            <person name="Camarero S."/>
            <person name="Miyauchi S."/>
            <person name="Serrano A."/>
            <person name="Linde D."/>
            <person name="Babiker R."/>
            <person name="Drula E."/>
            <person name="Ayuso-Fernandez I."/>
            <person name="Pacheco R."/>
            <person name="Padilla G."/>
            <person name="Ferreira P."/>
            <person name="Barriuso J."/>
            <person name="Kellner H."/>
            <person name="Castanera R."/>
            <person name="Alfaro M."/>
            <person name="Ramirez L."/>
            <person name="Pisabarro A.G."/>
            <person name="Kuo A."/>
            <person name="Tritt A."/>
            <person name="Lipzen A."/>
            <person name="He G."/>
            <person name="Yan M."/>
            <person name="Ng V."/>
            <person name="Cullen D."/>
            <person name="Martin F."/>
            <person name="Rosso M.-N."/>
            <person name="Henrissat B."/>
            <person name="Hibbett D."/>
            <person name="Martinez A.T."/>
            <person name="Grigoriev I.V."/>
        </authorList>
    </citation>
    <scope>NUCLEOTIDE SEQUENCE</scope>
    <source>
        <strain evidence="2">CIRM-BRFM 674</strain>
    </source>
</reference>
<feature type="non-terminal residue" evidence="2">
    <location>
        <position position="64"/>
    </location>
</feature>
<dbReference type="EMBL" id="MU155596">
    <property type="protein sequence ID" value="KAF9471962.1"/>
    <property type="molecule type" value="Genomic_DNA"/>
</dbReference>
<proteinExistence type="predicted"/>
<name>A0A9P5YLD4_9AGAR</name>
<feature type="domain" description="DUF8040" evidence="1">
    <location>
        <begin position="4"/>
        <end position="64"/>
    </location>
</feature>
<feature type="non-terminal residue" evidence="2">
    <location>
        <position position="1"/>
    </location>
</feature>
<organism evidence="2 3">
    <name type="scientific">Pholiota conissans</name>
    <dbReference type="NCBI Taxonomy" id="109636"/>
    <lineage>
        <taxon>Eukaryota</taxon>
        <taxon>Fungi</taxon>
        <taxon>Dikarya</taxon>
        <taxon>Basidiomycota</taxon>
        <taxon>Agaricomycotina</taxon>
        <taxon>Agaricomycetes</taxon>
        <taxon>Agaricomycetidae</taxon>
        <taxon>Agaricales</taxon>
        <taxon>Agaricineae</taxon>
        <taxon>Strophariaceae</taxon>
        <taxon>Pholiota</taxon>
    </lineage>
</organism>
<dbReference type="OrthoDB" id="2430314at2759"/>
<sequence>PQHTSILSGFQWTKELLNGHDTRFHNMLGMSKYVFKKLLEELSEYGGLRPTRFVTVTEQLAIFL</sequence>
<protein>
    <recommendedName>
        <fullName evidence="1">DUF8040 domain-containing protein</fullName>
    </recommendedName>
</protein>
<comment type="caution">
    <text evidence="2">The sequence shown here is derived from an EMBL/GenBank/DDBJ whole genome shotgun (WGS) entry which is preliminary data.</text>
</comment>